<proteinExistence type="predicted"/>
<sequence length="29" mass="3105">AMPLGEPSLLFDEIRSATTGDFVPPPRCS</sequence>
<dbReference type="AlphaFoldDB" id="A0A392V4K5"/>
<feature type="non-terminal residue" evidence="1">
    <location>
        <position position="1"/>
    </location>
</feature>
<organism evidence="1 2">
    <name type="scientific">Trifolium medium</name>
    <dbReference type="NCBI Taxonomy" id="97028"/>
    <lineage>
        <taxon>Eukaryota</taxon>
        <taxon>Viridiplantae</taxon>
        <taxon>Streptophyta</taxon>
        <taxon>Embryophyta</taxon>
        <taxon>Tracheophyta</taxon>
        <taxon>Spermatophyta</taxon>
        <taxon>Magnoliopsida</taxon>
        <taxon>eudicotyledons</taxon>
        <taxon>Gunneridae</taxon>
        <taxon>Pentapetalae</taxon>
        <taxon>rosids</taxon>
        <taxon>fabids</taxon>
        <taxon>Fabales</taxon>
        <taxon>Fabaceae</taxon>
        <taxon>Papilionoideae</taxon>
        <taxon>50 kb inversion clade</taxon>
        <taxon>NPAAA clade</taxon>
        <taxon>Hologalegina</taxon>
        <taxon>IRL clade</taxon>
        <taxon>Trifolieae</taxon>
        <taxon>Trifolium</taxon>
    </lineage>
</organism>
<name>A0A392V4K5_9FABA</name>
<dbReference type="Proteomes" id="UP000265520">
    <property type="component" value="Unassembled WGS sequence"/>
</dbReference>
<protein>
    <submittedName>
        <fullName evidence="1">Uncharacterized protein</fullName>
    </submittedName>
</protein>
<evidence type="ECO:0000313" key="1">
    <source>
        <dbReference type="EMBL" id="MCI81885.1"/>
    </source>
</evidence>
<keyword evidence="2" id="KW-1185">Reference proteome</keyword>
<accession>A0A392V4K5</accession>
<evidence type="ECO:0000313" key="2">
    <source>
        <dbReference type="Proteomes" id="UP000265520"/>
    </source>
</evidence>
<reference evidence="1 2" key="1">
    <citation type="journal article" date="2018" name="Front. Plant Sci.">
        <title>Red Clover (Trifolium pratense) and Zigzag Clover (T. medium) - A Picture of Genomic Similarities and Differences.</title>
        <authorList>
            <person name="Dluhosova J."/>
            <person name="Istvanek J."/>
            <person name="Nedelnik J."/>
            <person name="Repkova J."/>
        </authorList>
    </citation>
    <scope>NUCLEOTIDE SEQUENCE [LARGE SCALE GENOMIC DNA]</scope>
    <source>
        <strain evidence="2">cv. 10/8</strain>
        <tissue evidence="1">Leaf</tissue>
    </source>
</reference>
<dbReference type="EMBL" id="LXQA011030178">
    <property type="protein sequence ID" value="MCI81885.1"/>
    <property type="molecule type" value="Genomic_DNA"/>
</dbReference>
<comment type="caution">
    <text evidence="1">The sequence shown here is derived from an EMBL/GenBank/DDBJ whole genome shotgun (WGS) entry which is preliminary data.</text>
</comment>